<dbReference type="Gene3D" id="2.170.150.70">
    <property type="match status" value="1"/>
</dbReference>
<dbReference type="InterPro" id="IPR052355">
    <property type="entry name" value="CENP-V-like"/>
</dbReference>
<dbReference type="GO" id="GO:0046872">
    <property type="term" value="F:metal ion binding"/>
    <property type="evidence" value="ECO:0007669"/>
    <property type="project" value="UniProtKB-KW"/>
</dbReference>
<dbReference type="InterPro" id="IPR011057">
    <property type="entry name" value="Mss4-like_sf"/>
</dbReference>
<dbReference type="PROSITE" id="PS51891">
    <property type="entry name" value="CENP_V_GFA"/>
    <property type="match status" value="1"/>
</dbReference>
<comment type="caution">
    <text evidence="5">The sequence shown here is derived from an EMBL/GenBank/DDBJ whole genome shotgun (WGS) entry which is preliminary data.</text>
</comment>
<name>A0A0N1HTG3_9EURO</name>
<reference evidence="5 6" key="1">
    <citation type="submission" date="2015-06" db="EMBL/GenBank/DDBJ databases">
        <title>Draft genome of the ant-associated black yeast Phialophora attae CBS 131958.</title>
        <authorList>
            <person name="Moreno L.F."/>
            <person name="Stielow B.J."/>
            <person name="de Hoog S."/>
            <person name="Vicente V.A."/>
            <person name="Weiss V.A."/>
            <person name="de Vries M."/>
            <person name="Cruz L.M."/>
            <person name="Souza E.M."/>
        </authorList>
    </citation>
    <scope>NUCLEOTIDE SEQUENCE [LARGE SCALE GENOMIC DNA]</scope>
    <source>
        <strain evidence="5 6">CBS 131958</strain>
    </source>
</reference>
<proteinExistence type="inferred from homology"/>
<dbReference type="RefSeq" id="XP_018002263.1">
    <property type="nucleotide sequence ID" value="XM_018150086.1"/>
</dbReference>
<dbReference type="AlphaFoldDB" id="A0A0N1HTG3"/>
<protein>
    <recommendedName>
        <fullName evidence="4">CENP-V/GFA domain-containing protein</fullName>
    </recommendedName>
</protein>
<accession>A0A0N1HTG3</accession>
<dbReference type="Pfam" id="PF04828">
    <property type="entry name" value="GFA"/>
    <property type="match status" value="1"/>
</dbReference>
<sequence>MTDSPSIELLKATISPGSKQDGTDHTLYGPCHCGFVKYTVAFPSSTLQTRTARRCNCTVDLKQGTTYYGLPHSDFSLLSPPSLNDLADYKPKPNGGVHKYFCPTCGVQIAAAGTFAFQGQVREFFQINVGSLDQPQNGLDLGTWKVAYVDGRNDGWEDGARGTPFPGSLP</sequence>
<evidence type="ECO:0000256" key="2">
    <source>
        <dbReference type="ARBA" id="ARBA00022723"/>
    </source>
</evidence>
<organism evidence="5 6">
    <name type="scientific">Cyphellophora attinorum</name>
    <dbReference type="NCBI Taxonomy" id="1664694"/>
    <lineage>
        <taxon>Eukaryota</taxon>
        <taxon>Fungi</taxon>
        <taxon>Dikarya</taxon>
        <taxon>Ascomycota</taxon>
        <taxon>Pezizomycotina</taxon>
        <taxon>Eurotiomycetes</taxon>
        <taxon>Chaetothyriomycetidae</taxon>
        <taxon>Chaetothyriales</taxon>
        <taxon>Cyphellophoraceae</taxon>
        <taxon>Cyphellophora</taxon>
    </lineage>
</organism>
<comment type="similarity">
    <text evidence="1">Belongs to the Gfa family.</text>
</comment>
<dbReference type="VEuPathDB" id="FungiDB:AB675_9543"/>
<evidence type="ECO:0000313" key="6">
    <source>
        <dbReference type="Proteomes" id="UP000038010"/>
    </source>
</evidence>
<dbReference type="Proteomes" id="UP000038010">
    <property type="component" value="Unassembled WGS sequence"/>
</dbReference>
<dbReference type="SUPFAM" id="SSF51316">
    <property type="entry name" value="Mss4-like"/>
    <property type="match status" value="1"/>
</dbReference>
<dbReference type="STRING" id="1664694.A0A0N1HTG3"/>
<evidence type="ECO:0000313" key="5">
    <source>
        <dbReference type="EMBL" id="KPI42300.1"/>
    </source>
</evidence>
<evidence type="ECO:0000256" key="3">
    <source>
        <dbReference type="ARBA" id="ARBA00022833"/>
    </source>
</evidence>
<evidence type="ECO:0000256" key="1">
    <source>
        <dbReference type="ARBA" id="ARBA00005495"/>
    </source>
</evidence>
<dbReference type="InterPro" id="IPR006913">
    <property type="entry name" value="CENP-V/GFA"/>
</dbReference>
<dbReference type="OrthoDB" id="2993351at2759"/>
<keyword evidence="3" id="KW-0862">Zinc</keyword>
<dbReference type="PANTHER" id="PTHR28620:SF1">
    <property type="entry name" value="CENP-V_GFA DOMAIN-CONTAINING PROTEIN"/>
    <property type="match status" value="1"/>
</dbReference>
<dbReference type="GeneID" id="28741966"/>
<evidence type="ECO:0000259" key="4">
    <source>
        <dbReference type="PROSITE" id="PS51891"/>
    </source>
</evidence>
<keyword evidence="2" id="KW-0479">Metal-binding</keyword>
<feature type="domain" description="CENP-V/GFA" evidence="4">
    <location>
        <begin position="27"/>
        <end position="145"/>
    </location>
</feature>
<gene>
    <name evidence="5" type="ORF">AB675_9543</name>
</gene>
<dbReference type="PANTHER" id="PTHR28620">
    <property type="entry name" value="CENTROMERE PROTEIN V"/>
    <property type="match status" value="1"/>
</dbReference>
<keyword evidence="6" id="KW-1185">Reference proteome</keyword>
<dbReference type="GO" id="GO:0016846">
    <property type="term" value="F:carbon-sulfur lyase activity"/>
    <property type="evidence" value="ECO:0007669"/>
    <property type="project" value="InterPro"/>
</dbReference>
<dbReference type="EMBL" id="LFJN01000007">
    <property type="protein sequence ID" value="KPI42300.1"/>
    <property type="molecule type" value="Genomic_DNA"/>
</dbReference>